<keyword evidence="3" id="KW-0808">Transferase</keyword>
<protein>
    <recommendedName>
        <fullName evidence="2">RING-type E3 ubiquitin transferase</fullName>
        <ecNumber evidence="2">2.3.2.27</ecNumber>
    </recommendedName>
</protein>
<dbReference type="Proteomes" id="UP001293254">
    <property type="component" value="Unassembled WGS sequence"/>
</dbReference>
<accession>A0AAE2CV62</accession>
<keyword evidence="4" id="KW-0479">Metal-binding</keyword>
<organism evidence="11 12">
    <name type="scientific">Sesamum alatum</name>
    <dbReference type="NCBI Taxonomy" id="300844"/>
    <lineage>
        <taxon>Eukaryota</taxon>
        <taxon>Viridiplantae</taxon>
        <taxon>Streptophyta</taxon>
        <taxon>Embryophyta</taxon>
        <taxon>Tracheophyta</taxon>
        <taxon>Spermatophyta</taxon>
        <taxon>Magnoliopsida</taxon>
        <taxon>eudicotyledons</taxon>
        <taxon>Gunneridae</taxon>
        <taxon>Pentapetalae</taxon>
        <taxon>asterids</taxon>
        <taxon>lamiids</taxon>
        <taxon>Lamiales</taxon>
        <taxon>Pedaliaceae</taxon>
        <taxon>Sesamum</taxon>
    </lineage>
</organism>
<keyword evidence="5 8" id="KW-0863">Zinc-finger</keyword>
<feature type="compositionally biased region" description="Polar residues" evidence="9">
    <location>
        <begin position="325"/>
        <end position="335"/>
    </location>
</feature>
<evidence type="ECO:0000256" key="5">
    <source>
        <dbReference type="ARBA" id="ARBA00022771"/>
    </source>
</evidence>
<evidence type="ECO:0000256" key="4">
    <source>
        <dbReference type="ARBA" id="ARBA00022723"/>
    </source>
</evidence>
<evidence type="ECO:0000256" key="7">
    <source>
        <dbReference type="ARBA" id="ARBA00022833"/>
    </source>
</evidence>
<proteinExistence type="predicted"/>
<dbReference type="Gene3D" id="3.30.40.10">
    <property type="entry name" value="Zinc/RING finger domain, C3HC4 (zinc finger)"/>
    <property type="match status" value="1"/>
</dbReference>
<dbReference type="InterPro" id="IPR013083">
    <property type="entry name" value="Znf_RING/FYVE/PHD"/>
</dbReference>
<dbReference type="InterPro" id="IPR045191">
    <property type="entry name" value="MBR1/2-like"/>
</dbReference>
<feature type="compositionally biased region" description="Polar residues" evidence="9">
    <location>
        <begin position="126"/>
        <end position="159"/>
    </location>
</feature>
<keyword evidence="6" id="KW-0833">Ubl conjugation pathway</keyword>
<feature type="compositionally biased region" description="Low complexity" evidence="9">
    <location>
        <begin position="177"/>
        <end position="189"/>
    </location>
</feature>
<evidence type="ECO:0000256" key="1">
    <source>
        <dbReference type="ARBA" id="ARBA00000900"/>
    </source>
</evidence>
<gene>
    <name evidence="11" type="ORF">Salat_0731500</name>
</gene>
<feature type="compositionally biased region" description="Low complexity" evidence="9">
    <location>
        <begin position="305"/>
        <end position="320"/>
    </location>
</feature>
<comment type="caution">
    <text evidence="11">The sequence shown here is derived from an EMBL/GenBank/DDBJ whole genome shotgun (WGS) entry which is preliminary data.</text>
</comment>
<feature type="region of interest" description="Disordered" evidence="9">
    <location>
        <begin position="1"/>
        <end position="35"/>
    </location>
</feature>
<dbReference type="GO" id="GO:0008270">
    <property type="term" value="F:zinc ion binding"/>
    <property type="evidence" value="ECO:0007669"/>
    <property type="project" value="UniProtKB-KW"/>
</dbReference>
<dbReference type="GO" id="GO:0061630">
    <property type="term" value="F:ubiquitin protein ligase activity"/>
    <property type="evidence" value="ECO:0007669"/>
    <property type="project" value="UniProtKB-EC"/>
</dbReference>
<feature type="domain" description="RING-type" evidence="10">
    <location>
        <begin position="488"/>
        <end position="530"/>
    </location>
</feature>
<evidence type="ECO:0000259" key="10">
    <source>
        <dbReference type="PROSITE" id="PS50089"/>
    </source>
</evidence>
<feature type="compositionally biased region" description="Low complexity" evidence="9">
    <location>
        <begin position="336"/>
        <end position="354"/>
    </location>
</feature>
<dbReference type="SUPFAM" id="SSF57850">
    <property type="entry name" value="RING/U-box"/>
    <property type="match status" value="1"/>
</dbReference>
<feature type="compositionally biased region" description="Polar residues" evidence="9">
    <location>
        <begin position="355"/>
        <end position="368"/>
    </location>
</feature>
<feature type="compositionally biased region" description="Polar residues" evidence="9">
    <location>
        <begin position="82"/>
        <end position="92"/>
    </location>
</feature>
<feature type="compositionally biased region" description="Polar residues" evidence="9">
    <location>
        <begin position="288"/>
        <end position="304"/>
    </location>
</feature>
<evidence type="ECO:0000256" key="3">
    <source>
        <dbReference type="ARBA" id="ARBA00022679"/>
    </source>
</evidence>
<dbReference type="EMBL" id="JACGWO010000002">
    <property type="protein sequence ID" value="KAK4435680.1"/>
    <property type="molecule type" value="Genomic_DNA"/>
</dbReference>
<keyword evidence="7" id="KW-0862">Zinc</keyword>
<evidence type="ECO:0000256" key="8">
    <source>
        <dbReference type="PROSITE-ProRule" id="PRU00175"/>
    </source>
</evidence>
<dbReference type="PANTHER" id="PTHR22937:SF136">
    <property type="entry name" value="RING-TYPE E3 UBIQUITIN TRANSFERASE"/>
    <property type="match status" value="1"/>
</dbReference>
<keyword evidence="12" id="KW-1185">Reference proteome</keyword>
<feature type="compositionally biased region" description="Basic and acidic residues" evidence="9">
    <location>
        <begin position="257"/>
        <end position="267"/>
    </location>
</feature>
<comment type="catalytic activity">
    <reaction evidence="1">
        <text>S-ubiquitinyl-[E2 ubiquitin-conjugating enzyme]-L-cysteine + [acceptor protein]-L-lysine = [E2 ubiquitin-conjugating enzyme]-L-cysteine + N(6)-ubiquitinyl-[acceptor protein]-L-lysine.</text>
        <dbReference type="EC" id="2.3.2.27"/>
    </reaction>
</comment>
<reference evidence="11" key="2">
    <citation type="journal article" date="2024" name="Plant">
        <title>Genomic evolution and insights into agronomic trait innovations of Sesamum species.</title>
        <authorList>
            <person name="Miao H."/>
            <person name="Wang L."/>
            <person name="Qu L."/>
            <person name="Liu H."/>
            <person name="Sun Y."/>
            <person name="Le M."/>
            <person name="Wang Q."/>
            <person name="Wei S."/>
            <person name="Zheng Y."/>
            <person name="Lin W."/>
            <person name="Duan Y."/>
            <person name="Cao H."/>
            <person name="Xiong S."/>
            <person name="Wang X."/>
            <person name="Wei L."/>
            <person name="Li C."/>
            <person name="Ma Q."/>
            <person name="Ju M."/>
            <person name="Zhao R."/>
            <person name="Li G."/>
            <person name="Mu C."/>
            <person name="Tian Q."/>
            <person name="Mei H."/>
            <person name="Zhang T."/>
            <person name="Gao T."/>
            <person name="Zhang H."/>
        </authorList>
    </citation>
    <scope>NUCLEOTIDE SEQUENCE</scope>
    <source>
        <strain evidence="11">3651</strain>
    </source>
</reference>
<dbReference type="Pfam" id="PF13639">
    <property type="entry name" value="zf-RING_2"/>
    <property type="match status" value="1"/>
</dbReference>
<evidence type="ECO:0000256" key="2">
    <source>
        <dbReference type="ARBA" id="ARBA00012483"/>
    </source>
</evidence>
<evidence type="ECO:0000313" key="11">
    <source>
        <dbReference type="EMBL" id="KAK4435680.1"/>
    </source>
</evidence>
<evidence type="ECO:0000256" key="9">
    <source>
        <dbReference type="SAM" id="MobiDB-lite"/>
    </source>
</evidence>
<feature type="compositionally biased region" description="Basic residues" evidence="9">
    <location>
        <begin position="160"/>
        <end position="169"/>
    </location>
</feature>
<feature type="region of interest" description="Disordered" evidence="9">
    <location>
        <begin position="53"/>
        <end position="368"/>
    </location>
</feature>
<name>A0AAE2CV62_9LAMI</name>
<dbReference type="PANTHER" id="PTHR22937">
    <property type="entry name" value="E3 UBIQUITIN-PROTEIN LIGASE RNF165"/>
    <property type="match status" value="1"/>
</dbReference>
<dbReference type="SMART" id="SM00184">
    <property type="entry name" value="RING"/>
    <property type="match status" value="1"/>
</dbReference>
<dbReference type="InterPro" id="IPR001841">
    <property type="entry name" value="Znf_RING"/>
</dbReference>
<dbReference type="AlphaFoldDB" id="A0AAE2CV62"/>
<evidence type="ECO:0000313" key="12">
    <source>
        <dbReference type="Proteomes" id="UP001293254"/>
    </source>
</evidence>
<feature type="compositionally biased region" description="Polar residues" evidence="9">
    <location>
        <begin position="203"/>
        <end position="222"/>
    </location>
</feature>
<dbReference type="PROSITE" id="PS50089">
    <property type="entry name" value="ZF_RING_2"/>
    <property type="match status" value="1"/>
</dbReference>
<sequence>MDRLSDKRGGGGLATSRKGYTVGFKDKASDGDQNAKFCNRIGCSGRIKYTQNTKIGSSDKAKCSKPSVRPSNVKEITRKRSSTSSAVMTSARKSYLDSKRKLPSQMKTDSSRSSVVSLSEAPELMSSPSSLNGYQSESMKTSGNVTVPEAGSSSLSSNVRPRKVFHHKSGSGNQNTPPSSYGPSASKSSALGPFNRSIGGRNSLRNMKSTSTSDVLPPNCSSRKQESSGKNMMRKRSSDTESGPSRTGRKMAAASPVDRHFISDSRRNSSSSGSGEEMTGDASVWIRRSTNVNTRMRPSYQRNGRNSSSVRQPSISISRIPDNVSPFNGGSQNALRQFSQSGSSSGLRSYSLSSNNDDTPSATSEPGSANLMSHEVLHRHNMDSISEILLALERVEQDDEMTNEQALVLENSWFLTGLSPHDQHRDMRLDIDNMSYEELLALEERMGTVSTPLPEEALSKSLRRSIYQTTASKVQIRGSGEDEADIKCSICQEEYVTGDEIGELVVCRHGYHTTCINQWLRLKNWCPICKASAAPSESSQS</sequence>
<evidence type="ECO:0000256" key="6">
    <source>
        <dbReference type="ARBA" id="ARBA00022786"/>
    </source>
</evidence>
<dbReference type="FunFam" id="3.30.40.10:FF:000504">
    <property type="entry name" value="E3 ubiquitin-protein ligase arkadia"/>
    <property type="match status" value="1"/>
</dbReference>
<dbReference type="EC" id="2.3.2.27" evidence="2"/>
<reference evidence="11" key="1">
    <citation type="submission" date="2020-06" db="EMBL/GenBank/DDBJ databases">
        <authorList>
            <person name="Li T."/>
            <person name="Hu X."/>
            <person name="Zhang T."/>
            <person name="Song X."/>
            <person name="Zhang H."/>
            <person name="Dai N."/>
            <person name="Sheng W."/>
            <person name="Hou X."/>
            <person name="Wei L."/>
        </authorList>
    </citation>
    <scope>NUCLEOTIDE SEQUENCE</scope>
    <source>
        <strain evidence="11">3651</strain>
        <tissue evidence="11">Leaf</tissue>
    </source>
</reference>